<evidence type="ECO:0000256" key="2">
    <source>
        <dbReference type="SAM" id="Phobius"/>
    </source>
</evidence>
<keyword evidence="2" id="KW-0812">Transmembrane</keyword>
<feature type="region of interest" description="Disordered" evidence="1">
    <location>
        <begin position="93"/>
        <end position="166"/>
    </location>
</feature>
<proteinExistence type="predicted"/>
<sequence>MGLRKKTTNKKEPVQQDASDQTKPWNKQFEDDRDDDGNLSRVATRKKKRGGSILAIVVWVALALVIIIPVTWQALRNNSANSSNYPNDKITVTSTSKKAKSHSSSQKSESSKKSSSSTSSKSSSTSSSSVSSSSTPASSSSVSSSSSSVSSSSSSVSSSSSSSAATGTYTVKAGDNLYRIAVNHGMTLSELLQLNGMSSGASISAGQTLKVNQ</sequence>
<accession>A0A5P8JRE2</accession>
<dbReference type="CDD" id="cd00118">
    <property type="entry name" value="LysM"/>
    <property type="match status" value="1"/>
</dbReference>
<feature type="transmembrane region" description="Helical" evidence="2">
    <location>
        <begin position="53"/>
        <end position="75"/>
    </location>
</feature>
<dbReference type="SMART" id="SM00257">
    <property type="entry name" value="LysM"/>
    <property type="match status" value="1"/>
</dbReference>
<keyword evidence="2" id="KW-1133">Transmembrane helix</keyword>
<feature type="compositionally biased region" description="Polar residues" evidence="1">
    <location>
        <begin position="16"/>
        <end position="25"/>
    </location>
</feature>
<feature type="domain" description="LysM" evidence="3">
    <location>
        <begin position="167"/>
        <end position="211"/>
    </location>
</feature>
<dbReference type="Pfam" id="PF01476">
    <property type="entry name" value="LysM"/>
    <property type="match status" value="1"/>
</dbReference>
<evidence type="ECO:0000313" key="4">
    <source>
        <dbReference type="EMBL" id="QFQ91279.1"/>
    </source>
</evidence>
<evidence type="ECO:0000259" key="3">
    <source>
        <dbReference type="PROSITE" id="PS51782"/>
    </source>
</evidence>
<dbReference type="EMBL" id="CP045068">
    <property type="protein sequence ID" value="QFQ91279.1"/>
    <property type="molecule type" value="Genomic_DNA"/>
</dbReference>
<organism evidence="4 5">
    <name type="scientific">Lacticaseibacillus manihotivorans</name>
    <dbReference type="NCBI Taxonomy" id="88233"/>
    <lineage>
        <taxon>Bacteria</taxon>
        <taxon>Bacillati</taxon>
        <taxon>Bacillota</taxon>
        <taxon>Bacilli</taxon>
        <taxon>Lactobacillales</taxon>
        <taxon>Lactobacillaceae</taxon>
        <taxon>Lacticaseibacillus</taxon>
    </lineage>
</organism>
<dbReference type="AlphaFoldDB" id="A0A5P8JRE2"/>
<dbReference type="PROSITE" id="PS51782">
    <property type="entry name" value="LYSM"/>
    <property type="match status" value="1"/>
</dbReference>
<gene>
    <name evidence="4" type="ORF">LM010_07510</name>
</gene>
<dbReference type="Gene3D" id="3.10.350.10">
    <property type="entry name" value="LysM domain"/>
    <property type="match status" value="1"/>
</dbReference>
<feature type="region of interest" description="Disordered" evidence="1">
    <location>
        <begin position="1"/>
        <end position="47"/>
    </location>
</feature>
<dbReference type="SUPFAM" id="SSF54106">
    <property type="entry name" value="LysM domain"/>
    <property type="match status" value="1"/>
</dbReference>
<protein>
    <submittedName>
        <fullName evidence="4">LysM peptidoglycan-binding domain-containing protein</fullName>
    </submittedName>
</protein>
<dbReference type="Proteomes" id="UP000388452">
    <property type="component" value="Chromosome"/>
</dbReference>
<evidence type="ECO:0000256" key="1">
    <source>
        <dbReference type="SAM" id="MobiDB-lite"/>
    </source>
</evidence>
<reference evidence="4 5" key="1">
    <citation type="submission" date="2019-10" db="EMBL/GenBank/DDBJ databases">
        <title>Genome sequencing of Lactobacillus manihotivorans.</title>
        <authorList>
            <person name="Kim K."/>
        </authorList>
    </citation>
    <scope>NUCLEOTIDE SEQUENCE [LARGE SCALE GENOMIC DNA]</scope>
    <source>
        <strain evidence="4 5">LM010</strain>
    </source>
</reference>
<keyword evidence="2" id="KW-0472">Membrane</keyword>
<name>A0A5P8JRE2_9LACO</name>
<dbReference type="InterPro" id="IPR018392">
    <property type="entry name" value="LysM"/>
</dbReference>
<dbReference type="InterPro" id="IPR036779">
    <property type="entry name" value="LysM_dom_sf"/>
</dbReference>
<evidence type="ECO:0000313" key="5">
    <source>
        <dbReference type="Proteomes" id="UP000388452"/>
    </source>
</evidence>